<dbReference type="SMART" id="SM00848">
    <property type="entry name" value="Inhibitor_I29"/>
    <property type="match status" value="1"/>
</dbReference>
<evidence type="ECO:0000259" key="1">
    <source>
        <dbReference type="SMART" id="SM00848"/>
    </source>
</evidence>
<protein>
    <recommendedName>
        <fullName evidence="1">Cathepsin propeptide inhibitor domain-containing protein</fullName>
    </recommendedName>
</protein>
<keyword evidence="3" id="KW-1185">Reference proteome</keyword>
<organism evidence="2 3">
    <name type="scientific">Euphydryas editha</name>
    <name type="common">Edith's checkerspot</name>
    <dbReference type="NCBI Taxonomy" id="104508"/>
    <lineage>
        <taxon>Eukaryota</taxon>
        <taxon>Metazoa</taxon>
        <taxon>Ecdysozoa</taxon>
        <taxon>Arthropoda</taxon>
        <taxon>Hexapoda</taxon>
        <taxon>Insecta</taxon>
        <taxon>Pterygota</taxon>
        <taxon>Neoptera</taxon>
        <taxon>Endopterygota</taxon>
        <taxon>Lepidoptera</taxon>
        <taxon>Glossata</taxon>
        <taxon>Ditrysia</taxon>
        <taxon>Papilionoidea</taxon>
        <taxon>Nymphalidae</taxon>
        <taxon>Nymphalinae</taxon>
        <taxon>Euphydryas</taxon>
    </lineage>
</organism>
<gene>
    <name evidence="2" type="ORF">EEDITHA_LOCUS4050</name>
</gene>
<evidence type="ECO:0000313" key="2">
    <source>
        <dbReference type="EMBL" id="CAH2087832.1"/>
    </source>
</evidence>
<feature type="domain" description="Cathepsin propeptide inhibitor" evidence="1">
    <location>
        <begin position="38"/>
        <end position="100"/>
    </location>
</feature>
<evidence type="ECO:0000313" key="3">
    <source>
        <dbReference type="Proteomes" id="UP001153954"/>
    </source>
</evidence>
<dbReference type="Proteomes" id="UP001153954">
    <property type="component" value="Unassembled WGS sequence"/>
</dbReference>
<dbReference type="SUPFAM" id="SSF54001">
    <property type="entry name" value="Cysteine proteinases"/>
    <property type="match status" value="1"/>
</dbReference>
<dbReference type="EMBL" id="CAKOGL010000007">
    <property type="protein sequence ID" value="CAH2087832.1"/>
    <property type="molecule type" value="Genomic_DNA"/>
</dbReference>
<accession>A0AAU9TQQ2</accession>
<dbReference type="Pfam" id="PF08246">
    <property type="entry name" value="Inhibitor_I29"/>
    <property type="match status" value="1"/>
</dbReference>
<proteinExistence type="predicted"/>
<dbReference type="InterPro" id="IPR038765">
    <property type="entry name" value="Papain-like_cys_pep_sf"/>
</dbReference>
<reference evidence="2" key="1">
    <citation type="submission" date="2022-03" db="EMBL/GenBank/DDBJ databases">
        <authorList>
            <person name="Tunstrom K."/>
        </authorList>
    </citation>
    <scope>NUCLEOTIDE SEQUENCE</scope>
</reference>
<dbReference type="Gene3D" id="1.10.287.2250">
    <property type="match status" value="1"/>
</dbReference>
<dbReference type="InterPro" id="IPR013201">
    <property type="entry name" value="Prot_inhib_I29"/>
</dbReference>
<name>A0AAU9TQQ2_EUPED</name>
<comment type="caution">
    <text evidence="2">The sequence shown here is derived from an EMBL/GenBank/DDBJ whole genome shotgun (WGS) entry which is preliminary data.</text>
</comment>
<dbReference type="AlphaFoldDB" id="A0AAU9TQQ2"/>
<sequence>MKKWWNWFLAFALVSLLFIAIPLTYPRTKTKEQLRPLFDSYIEKFNKSYKNNPEEYEKRLEHFCASVQEIDILNAASRGPDHLRAKYGLTKLSDMSKDEFHEIHLSDEKPHRNRRLRNSWKRHDKYYKYYDVDEEHDSTSHNAIRKKRAVLPQRFDWLYELNKTWNIISDTIPFHWDGI</sequence>